<dbReference type="HAMAP" id="MF_00142">
    <property type="entry name" value="CyaY"/>
    <property type="match status" value="1"/>
</dbReference>
<evidence type="ECO:0000313" key="5">
    <source>
        <dbReference type="EMBL" id="SEG82508.1"/>
    </source>
</evidence>
<dbReference type="SUPFAM" id="SSF55387">
    <property type="entry name" value="Frataxin/Nqo15-like"/>
    <property type="match status" value="1"/>
</dbReference>
<proteinExistence type="inferred from homology"/>
<accession>A0A1H6DB71</accession>
<dbReference type="PANTHER" id="PTHR16821:SF2">
    <property type="entry name" value="FRATAXIN, MITOCHONDRIAL"/>
    <property type="match status" value="1"/>
</dbReference>
<sequence>MTESEFMVQVDETLQQIEEILDEAESDLDYESNGGMMTVKCENGSQIIFTRQPPLKQLWLALPGGGYHFDYDQDAGQWKLDSDGTSLNSMLTKAFAEQAGEQFDFSDI</sequence>
<protein>
    <recommendedName>
        <fullName evidence="4">Iron-sulfur cluster assembly protein CyaY</fullName>
    </recommendedName>
</protein>
<reference evidence="5 6" key="1">
    <citation type="submission" date="2016-10" db="EMBL/GenBank/DDBJ databases">
        <authorList>
            <person name="de Groot N.N."/>
        </authorList>
    </citation>
    <scope>NUCLEOTIDE SEQUENCE [LARGE SCALE GENOMIC DNA]</scope>
    <source>
        <strain evidence="5 6">DSM 22012</strain>
    </source>
</reference>
<dbReference type="GO" id="GO:0008199">
    <property type="term" value="F:ferric iron binding"/>
    <property type="evidence" value="ECO:0007669"/>
    <property type="project" value="InterPro"/>
</dbReference>
<gene>
    <name evidence="4" type="primary">cyaY</name>
    <name evidence="5" type="ORF">SAMN05444390_105369</name>
</gene>
<comment type="similarity">
    <text evidence="1 4">Belongs to the frataxin family.</text>
</comment>
<dbReference type="PANTHER" id="PTHR16821">
    <property type="entry name" value="FRATAXIN"/>
    <property type="match status" value="1"/>
</dbReference>
<dbReference type="Pfam" id="PF01491">
    <property type="entry name" value="Frataxin_Cyay"/>
    <property type="match status" value="1"/>
</dbReference>
<dbReference type="Proteomes" id="UP000236745">
    <property type="component" value="Unassembled WGS sequence"/>
</dbReference>
<evidence type="ECO:0000256" key="1">
    <source>
        <dbReference type="ARBA" id="ARBA00008183"/>
    </source>
</evidence>
<dbReference type="InterPro" id="IPR036524">
    <property type="entry name" value="Frataxin/CyaY_sf"/>
</dbReference>
<dbReference type="InterPro" id="IPR047584">
    <property type="entry name" value="CyaY"/>
</dbReference>
<dbReference type="OrthoDB" id="285675at2"/>
<dbReference type="NCBIfam" id="TIGR03421">
    <property type="entry name" value="FeS_CyaY"/>
    <property type="match status" value="1"/>
</dbReference>
<dbReference type="GO" id="GO:0016226">
    <property type="term" value="P:iron-sulfur cluster assembly"/>
    <property type="evidence" value="ECO:0007669"/>
    <property type="project" value="UniProtKB-UniRule"/>
</dbReference>
<keyword evidence="3 4" id="KW-0408">Iron</keyword>
<dbReference type="RefSeq" id="WP_104005184.1">
    <property type="nucleotide sequence ID" value="NZ_FNVQ01000005.1"/>
</dbReference>
<evidence type="ECO:0000256" key="3">
    <source>
        <dbReference type="ARBA" id="ARBA00023004"/>
    </source>
</evidence>
<comment type="function">
    <text evidence="4">Involved in iron-sulfur (Fe-S) cluster assembly. May act as a regulator of Fe-S biogenesis.</text>
</comment>
<dbReference type="PROSITE" id="PS50810">
    <property type="entry name" value="FRATAXIN_2"/>
    <property type="match status" value="1"/>
</dbReference>
<organism evidence="5 6">
    <name type="scientific">Marinobacterium lutimaris</name>
    <dbReference type="NCBI Taxonomy" id="568106"/>
    <lineage>
        <taxon>Bacteria</taxon>
        <taxon>Pseudomonadati</taxon>
        <taxon>Pseudomonadota</taxon>
        <taxon>Gammaproteobacteria</taxon>
        <taxon>Oceanospirillales</taxon>
        <taxon>Oceanospirillaceae</taxon>
        <taxon>Marinobacterium</taxon>
    </lineage>
</organism>
<dbReference type="GO" id="GO:0008198">
    <property type="term" value="F:ferrous iron binding"/>
    <property type="evidence" value="ECO:0007669"/>
    <property type="project" value="TreeGrafter"/>
</dbReference>
<dbReference type="EMBL" id="FNVQ01000005">
    <property type="protein sequence ID" value="SEG82508.1"/>
    <property type="molecule type" value="Genomic_DNA"/>
</dbReference>
<dbReference type="SMART" id="SM01219">
    <property type="entry name" value="Frataxin_Cyay"/>
    <property type="match status" value="1"/>
</dbReference>
<evidence type="ECO:0000313" key="6">
    <source>
        <dbReference type="Proteomes" id="UP000236745"/>
    </source>
</evidence>
<evidence type="ECO:0000256" key="2">
    <source>
        <dbReference type="ARBA" id="ARBA00022723"/>
    </source>
</evidence>
<evidence type="ECO:0000256" key="4">
    <source>
        <dbReference type="HAMAP-Rule" id="MF_00142"/>
    </source>
</evidence>
<name>A0A1H6DB71_9GAMM</name>
<dbReference type="Gene3D" id="3.30.920.10">
    <property type="entry name" value="Frataxin/CyaY"/>
    <property type="match status" value="1"/>
</dbReference>
<dbReference type="InterPro" id="IPR002908">
    <property type="entry name" value="Frataxin/CyaY"/>
</dbReference>
<keyword evidence="2 4" id="KW-0479">Metal-binding</keyword>
<dbReference type="GO" id="GO:0005829">
    <property type="term" value="C:cytosol"/>
    <property type="evidence" value="ECO:0007669"/>
    <property type="project" value="TreeGrafter"/>
</dbReference>
<keyword evidence="6" id="KW-1185">Reference proteome</keyword>
<dbReference type="AlphaFoldDB" id="A0A1H6DB71"/>